<evidence type="ECO:0000313" key="3">
    <source>
        <dbReference type="Proteomes" id="UP000608024"/>
    </source>
</evidence>
<gene>
    <name evidence="2" type="ORF">GCM10018785_46490</name>
</gene>
<organism evidence="2 3">
    <name type="scientific">Streptomyces longispororuber</name>
    <dbReference type="NCBI Taxonomy" id="68230"/>
    <lineage>
        <taxon>Bacteria</taxon>
        <taxon>Bacillati</taxon>
        <taxon>Actinomycetota</taxon>
        <taxon>Actinomycetes</taxon>
        <taxon>Kitasatosporales</taxon>
        <taxon>Streptomycetaceae</taxon>
        <taxon>Streptomyces</taxon>
    </lineage>
</organism>
<reference evidence="2" key="2">
    <citation type="submission" date="2020-09" db="EMBL/GenBank/DDBJ databases">
        <authorList>
            <person name="Sun Q."/>
            <person name="Ohkuma M."/>
        </authorList>
    </citation>
    <scope>NUCLEOTIDE SEQUENCE</scope>
    <source>
        <strain evidence="2">JCM 4784</strain>
    </source>
</reference>
<protein>
    <submittedName>
        <fullName evidence="2">Uncharacterized protein</fullName>
    </submittedName>
</protein>
<evidence type="ECO:0000256" key="1">
    <source>
        <dbReference type="SAM" id="MobiDB-lite"/>
    </source>
</evidence>
<sequence>MGGSGSGFGFGFGFGWTLVGTEVWRYLRPGRGTDVGTGVVGPPGPSWGASQETYSGSRTAPKCRCSGGASNC</sequence>
<evidence type="ECO:0000313" key="2">
    <source>
        <dbReference type="EMBL" id="GHE73101.1"/>
    </source>
</evidence>
<accession>A0A918ZXG6</accession>
<dbReference type="EMBL" id="BNBT01000079">
    <property type="protein sequence ID" value="GHE73101.1"/>
    <property type="molecule type" value="Genomic_DNA"/>
</dbReference>
<dbReference type="AlphaFoldDB" id="A0A918ZXG6"/>
<proteinExistence type="predicted"/>
<comment type="caution">
    <text evidence="2">The sequence shown here is derived from an EMBL/GenBank/DDBJ whole genome shotgun (WGS) entry which is preliminary data.</text>
</comment>
<dbReference type="Proteomes" id="UP000608024">
    <property type="component" value="Unassembled WGS sequence"/>
</dbReference>
<feature type="region of interest" description="Disordered" evidence="1">
    <location>
        <begin position="32"/>
        <end position="72"/>
    </location>
</feature>
<keyword evidence="3" id="KW-1185">Reference proteome</keyword>
<name>A0A918ZXG6_9ACTN</name>
<reference evidence="2" key="1">
    <citation type="journal article" date="2014" name="Int. J. Syst. Evol. Microbiol.">
        <title>Complete genome sequence of Corynebacterium casei LMG S-19264T (=DSM 44701T), isolated from a smear-ripened cheese.</title>
        <authorList>
            <consortium name="US DOE Joint Genome Institute (JGI-PGF)"/>
            <person name="Walter F."/>
            <person name="Albersmeier A."/>
            <person name="Kalinowski J."/>
            <person name="Ruckert C."/>
        </authorList>
    </citation>
    <scope>NUCLEOTIDE SEQUENCE</scope>
    <source>
        <strain evidence="2">JCM 4784</strain>
    </source>
</reference>
<feature type="compositionally biased region" description="Polar residues" evidence="1">
    <location>
        <begin position="48"/>
        <end position="58"/>
    </location>
</feature>